<dbReference type="InterPro" id="IPR020631">
    <property type="entry name" value="THF_DH/CycHdrlase_NAD-bd_dom"/>
</dbReference>
<keyword evidence="3" id="KW-1185">Reference proteome</keyword>
<evidence type="ECO:0000259" key="1">
    <source>
        <dbReference type="Pfam" id="PF02882"/>
    </source>
</evidence>
<feature type="non-terminal residue" evidence="2">
    <location>
        <position position="74"/>
    </location>
</feature>
<gene>
    <name evidence="2" type="ORF">GDO81_025295</name>
</gene>
<dbReference type="Gene3D" id="3.40.50.720">
    <property type="entry name" value="NAD(P)-binding Rossmann-like Domain"/>
    <property type="match status" value="1"/>
</dbReference>
<sequence length="74" mass="7977">MIRSNAQDGFISPTATGIIELIEQIDQSSLEGKNVLIVGADASLEAPLQCLLQRKGAVSLVSPWQSQQLQNKVE</sequence>
<comment type="caution">
    <text evidence="2">The sequence shown here is derived from an EMBL/GenBank/DDBJ whole genome shotgun (WGS) entry which is preliminary data.</text>
</comment>
<dbReference type="InterPro" id="IPR036291">
    <property type="entry name" value="NAD(P)-bd_dom_sf"/>
</dbReference>
<evidence type="ECO:0000313" key="3">
    <source>
        <dbReference type="Proteomes" id="UP000824782"/>
    </source>
</evidence>
<protein>
    <recommendedName>
        <fullName evidence="1">Tetrahydrofolate dehydrogenase/cyclohydrolase NAD(P)-binding domain-containing protein</fullName>
    </recommendedName>
</protein>
<dbReference type="EMBL" id="WNYA01035393">
    <property type="protein sequence ID" value="KAG8536979.1"/>
    <property type="molecule type" value="Genomic_DNA"/>
</dbReference>
<name>A0AAV6YHI2_ENGPU</name>
<reference evidence="2" key="1">
    <citation type="thesis" date="2020" institute="ProQuest LLC" country="789 East Eisenhower Parkway, Ann Arbor, MI, USA">
        <title>Comparative Genomics and Chromosome Evolution.</title>
        <authorList>
            <person name="Mudd A.B."/>
        </authorList>
    </citation>
    <scope>NUCLEOTIDE SEQUENCE</scope>
    <source>
        <strain evidence="2">237g6f4</strain>
        <tissue evidence="2">Blood</tissue>
    </source>
</reference>
<dbReference type="SUPFAM" id="SSF51735">
    <property type="entry name" value="NAD(P)-binding Rossmann-fold domains"/>
    <property type="match status" value="1"/>
</dbReference>
<organism evidence="2 3">
    <name type="scientific">Engystomops pustulosus</name>
    <name type="common">Tungara frog</name>
    <name type="synonym">Physalaemus pustulosus</name>
    <dbReference type="NCBI Taxonomy" id="76066"/>
    <lineage>
        <taxon>Eukaryota</taxon>
        <taxon>Metazoa</taxon>
        <taxon>Chordata</taxon>
        <taxon>Craniata</taxon>
        <taxon>Vertebrata</taxon>
        <taxon>Euteleostomi</taxon>
        <taxon>Amphibia</taxon>
        <taxon>Batrachia</taxon>
        <taxon>Anura</taxon>
        <taxon>Neobatrachia</taxon>
        <taxon>Hyloidea</taxon>
        <taxon>Leptodactylidae</taxon>
        <taxon>Leiuperinae</taxon>
        <taxon>Engystomops</taxon>
    </lineage>
</organism>
<feature type="domain" description="Tetrahydrofolate dehydrogenase/cyclohydrolase NAD(P)-binding" evidence="1">
    <location>
        <begin position="13"/>
        <end position="72"/>
    </location>
</feature>
<dbReference type="Pfam" id="PF02882">
    <property type="entry name" value="THF_DHG_CYH_C"/>
    <property type="match status" value="1"/>
</dbReference>
<proteinExistence type="predicted"/>
<dbReference type="AlphaFoldDB" id="A0AAV6YHI2"/>
<dbReference type="Proteomes" id="UP000824782">
    <property type="component" value="Unassembled WGS sequence"/>
</dbReference>
<evidence type="ECO:0000313" key="2">
    <source>
        <dbReference type="EMBL" id="KAG8536979.1"/>
    </source>
</evidence>
<accession>A0AAV6YHI2</accession>
<dbReference type="GO" id="GO:0004488">
    <property type="term" value="F:methylenetetrahydrofolate dehydrogenase (NADP+) activity"/>
    <property type="evidence" value="ECO:0007669"/>
    <property type="project" value="InterPro"/>
</dbReference>